<protein>
    <submittedName>
        <fullName evidence="3">Smr domain-containing protein</fullName>
    </submittedName>
</protein>
<dbReference type="PROSITE" id="PS50828">
    <property type="entry name" value="SMR"/>
    <property type="match status" value="1"/>
</dbReference>
<evidence type="ECO:0000313" key="3">
    <source>
        <dbReference type="WBParaSite" id="PSU_v2.g14141.t1"/>
    </source>
</evidence>
<name>A0A914Y9C1_9BILA</name>
<dbReference type="Proteomes" id="UP000887577">
    <property type="component" value="Unplaced"/>
</dbReference>
<dbReference type="InterPro" id="IPR036063">
    <property type="entry name" value="Smr_dom_sf"/>
</dbReference>
<organism evidence="2 3">
    <name type="scientific">Panagrolaimus superbus</name>
    <dbReference type="NCBI Taxonomy" id="310955"/>
    <lineage>
        <taxon>Eukaryota</taxon>
        <taxon>Metazoa</taxon>
        <taxon>Ecdysozoa</taxon>
        <taxon>Nematoda</taxon>
        <taxon>Chromadorea</taxon>
        <taxon>Rhabditida</taxon>
        <taxon>Tylenchina</taxon>
        <taxon>Panagrolaimomorpha</taxon>
        <taxon>Panagrolaimoidea</taxon>
        <taxon>Panagrolaimidae</taxon>
        <taxon>Panagrolaimus</taxon>
    </lineage>
</organism>
<evidence type="ECO:0000313" key="2">
    <source>
        <dbReference type="Proteomes" id="UP000887577"/>
    </source>
</evidence>
<dbReference type="Pfam" id="PF01713">
    <property type="entry name" value="Smr"/>
    <property type="match status" value="1"/>
</dbReference>
<dbReference type="WBParaSite" id="PSU_v2.g14141.t1">
    <property type="protein sequence ID" value="PSU_v2.g14141.t1"/>
    <property type="gene ID" value="PSU_v2.g14141"/>
</dbReference>
<accession>A0A914Y9C1</accession>
<dbReference type="SMART" id="SM00463">
    <property type="entry name" value="SMR"/>
    <property type="match status" value="1"/>
</dbReference>
<reference evidence="3" key="1">
    <citation type="submission" date="2022-11" db="UniProtKB">
        <authorList>
            <consortium name="WormBaseParasite"/>
        </authorList>
    </citation>
    <scope>IDENTIFICATION</scope>
</reference>
<sequence length="364" mass="41963">MSPRGKKGKNKEVMSPFVSAEVIISDNSKAYGSLEIILQQCDKSLWTRICNVFMDTGYNIKDMCKICEIPLQTIQGIPINDQSDFVKFSKILNCVPKGEQIDYLWIFLDCWDLSTAFNRISNLMVLHGEVAPRKDQWPYKIPTAERHEKFVQLLEKVGNDPQVYALFRMHDYDIDMVNQLLGIPIEKSNDTVVDEEFEELCKALKPEERGGALEIYCSNGRNIELTCQLLGIKRCSRKGHRNQNINLNVNRQFIRPKEHLIWPNHELQEPAEILFQIQDHPMVVDIHYYTCAEATEAITKFLTFHRSKKTLSELRIITGKGNNSQSKSILKDHVKQLLKNMNIKNMVDPTNSGQILLSLKPQKK</sequence>
<dbReference type="SUPFAM" id="SSF160443">
    <property type="entry name" value="SMR domain-like"/>
    <property type="match status" value="1"/>
</dbReference>
<feature type="domain" description="Smr" evidence="1">
    <location>
        <begin position="284"/>
        <end position="360"/>
    </location>
</feature>
<dbReference type="AlphaFoldDB" id="A0A914Y9C1"/>
<dbReference type="InterPro" id="IPR002625">
    <property type="entry name" value="Smr_dom"/>
</dbReference>
<keyword evidence="2" id="KW-1185">Reference proteome</keyword>
<proteinExistence type="predicted"/>
<evidence type="ECO:0000259" key="1">
    <source>
        <dbReference type="PROSITE" id="PS50828"/>
    </source>
</evidence>
<dbReference type="Gene3D" id="3.30.1370.110">
    <property type="match status" value="1"/>
</dbReference>